<keyword evidence="1 5" id="KW-0597">Phosphoprotein</keyword>
<reference evidence="8" key="1">
    <citation type="journal article" date="2014" name="Int. J. Syst. Evol. Microbiol.">
        <title>Complete genome sequence of Corynebacterium casei LMG S-19264T (=DSM 44701T), isolated from a smear-ripened cheese.</title>
        <authorList>
            <consortium name="US DOE Joint Genome Institute (JGI-PGF)"/>
            <person name="Walter F."/>
            <person name="Albersmeier A."/>
            <person name="Kalinowski J."/>
            <person name="Ruckert C."/>
        </authorList>
    </citation>
    <scope>NUCLEOTIDE SEQUENCE</scope>
    <source>
        <strain evidence="8">KCTC 32422</strain>
    </source>
</reference>
<keyword evidence="9" id="KW-1185">Reference proteome</keyword>
<organism evidence="8 9">
    <name type="scientific">Novosphingobium arvoryzae</name>
    <dbReference type="NCBI Taxonomy" id="1256514"/>
    <lineage>
        <taxon>Bacteria</taxon>
        <taxon>Pseudomonadati</taxon>
        <taxon>Pseudomonadota</taxon>
        <taxon>Alphaproteobacteria</taxon>
        <taxon>Sphingomonadales</taxon>
        <taxon>Sphingomonadaceae</taxon>
        <taxon>Novosphingobium</taxon>
    </lineage>
</organism>
<dbReference type="InterPro" id="IPR017850">
    <property type="entry name" value="Alkaline_phosphatase_core_sf"/>
</dbReference>
<dbReference type="InterPro" id="IPR026263">
    <property type="entry name" value="Alkaline_phosphatase_prok"/>
</dbReference>
<comment type="catalytic activity">
    <reaction evidence="4">
        <text>a phosphate monoester + H2O = an alcohol + phosphate</text>
        <dbReference type="Rhea" id="RHEA:15017"/>
        <dbReference type="ChEBI" id="CHEBI:15377"/>
        <dbReference type="ChEBI" id="CHEBI:30879"/>
        <dbReference type="ChEBI" id="CHEBI:43474"/>
        <dbReference type="ChEBI" id="CHEBI:67140"/>
        <dbReference type="EC" id="3.1.3.1"/>
    </reaction>
</comment>
<evidence type="ECO:0000256" key="5">
    <source>
        <dbReference type="PIRSR" id="PIRSR031924-50"/>
    </source>
</evidence>
<dbReference type="CDD" id="cd16016">
    <property type="entry name" value="AP-SPAP"/>
    <property type="match status" value="1"/>
</dbReference>
<comment type="cofactor">
    <cofactor evidence="4">
        <name>Zn(2+)</name>
        <dbReference type="ChEBI" id="CHEBI:29105"/>
    </cofactor>
    <text evidence="4">Binds 2 Zn(2+) ions.</text>
</comment>
<evidence type="ECO:0000256" key="2">
    <source>
        <dbReference type="ARBA" id="ARBA00022723"/>
    </source>
</evidence>
<keyword evidence="4" id="KW-0862">Zinc</keyword>
<reference evidence="8" key="2">
    <citation type="submission" date="2020-09" db="EMBL/GenBank/DDBJ databases">
        <authorList>
            <person name="Sun Q."/>
            <person name="Kim S."/>
        </authorList>
    </citation>
    <scope>NUCLEOTIDE SEQUENCE</scope>
    <source>
        <strain evidence="8">KCTC 32422</strain>
    </source>
</reference>
<dbReference type="AlphaFoldDB" id="A0A918VLS9"/>
<dbReference type="RefSeq" id="WP_189542820.1">
    <property type="nucleotide sequence ID" value="NZ_BMZD01000010.1"/>
</dbReference>
<name>A0A918VLS9_9SPHN</name>
<dbReference type="PANTHER" id="PTHR10151:SF120">
    <property type="entry name" value="BIS(5'-ADENOSYL)-TRIPHOSPHATASE"/>
    <property type="match status" value="1"/>
</dbReference>
<feature type="chain" id="PRO_5036788322" description="Alkaline phosphatase" evidence="7">
    <location>
        <begin position="23"/>
        <end position="560"/>
    </location>
</feature>
<gene>
    <name evidence="8" type="ORF">GCM10011617_29000</name>
</gene>
<dbReference type="GO" id="GO:0004035">
    <property type="term" value="F:alkaline phosphatase activity"/>
    <property type="evidence" value="ECO:0007669"/>
    <property type="project" value="UniProtKB-EC"/>
</dbReference>
<dbReference type="PANTHER" id="PTHR10151">
    <property type="entry name" value="ECTONUCLEOTIDE PYROPHOSPHATASE/PHOSPHODIESTERASE"/>
    <property type="match status" value="1"/>
</dbReference>
<keyword evidence="3 7" id="KW-0732">Signal</keyword>
<dbReference type="InterPro" id="IPR002591">
    <property type="entry name" value="Phosphodiest/P_Trfase"/>
</dbReference>
<dbReference type="EC" id="3.1.3.1" evidence="4"/>
<sequence>MRRFPLIAALALATALSSPALADEAPAPVAAPQVAPQPAPKLVLAISVDQFSADLFAQYRRHYTGGLKRLQEGAVFPSGYQSHAATETCPGHSTLLTGTHPARNGIIANNWFDPGIARADKRIYCSEDLSDPASTSRDPVVSASLLKVPTLGEWMKRANPASRNVAVSAKDRAVVMMGGHQIDAGYWWKGSAFVTFKGRELSPAVQAQNAAVAKVLKSGAPALNPRPWCGAQDRAIAVGKSTVGTGRFKLEPGAKGDALRISPRMDQATAELAIRLVDEMKLGQGAAPDLLSVSLSATDYIGHAVGNEGVEMCIQMAEVDAAIGKLLAHLDARGIDYAVVLSADHGGLDAPERSNQQALPAAVRVDDALRPDRLAKAITARTGISAKQGPLLYADGASGDFYVNRGLSAQEKDRVIDALVSIARAHPQVAAVYTNGELARMPMPRANAQDWSILDRVRASFDAERSGDVLILLDRAVTPIPEPMPGAYIATHGSVYDYDRRVPMLFWRKGLTPFEQGAPVETVDIAPTLAALVGVKTPDGTWDGRCLDLDGGERDTCAVK</sequence>
<proteinExistence type="predicted"/>
<dbReference type="Gene3D" id="3.40.720.10">
    <property type="entry name" value="Alkaline Phosphatase, subunit A"/>
    <property type="match status" value="1"/>
</dbReference>
<dbReference type="SUPFAM" id="SSF53649">
    <property type="entry name" value="Alkaline phosphatase-like"/>
    <property type="match status" value="1"/>
</dbReference>
<feature type="signal peptide" evidence="7">
    <location>
        <begin position="1"/>
        <end position="22"/>
    </location>
</feature>
<dbReference type="Gene3D" id="3.30.1360.150">
    <property type="match status" value="1"/>
</dbReference>
<evidence type="ECO:0000256" key="1">
    <source>
        <dbReference type="ARBA" id="ARBA00022553"/>
    </source>
</evidence>
<feature type="binding site" evidence="6">
    <location>
        <position position="109"/>
    </location>
    <ligand>
        <name>substrate</name>
    </ligand>
</feature>
<feature type="binding site" evidence="6">
    <location>
        <begin position="170"/>
        <end position="172"/>
    </location>
    <ligand>
        <name>substrate</name>
    </ligand>
</feature>
<evidence type="ECO:0000313" key="8">
    <source>
        <dbReference type="EMBL" id="GHA06381.1"/>
    </source>
</evidence>
<protein>
    <recommendedName>
        <fullName evidence="4">Alkaline phosphatase</fullName>
        <ecNumber evidence="4">3.1.3.1</ecNumber>
    </recommendedName>
</protein>
<evidence type="ECO:0000256" key="6">
    <source>
        <dbReference type="PIRSR" id="PIRSR031924-51"/>
    </source>
</evidence>
<feature type="active site" description="Phosphothreonine intermediate" evidence="5">
    <location>
        <position position="88"/>
    </location>
</feature>
<evidence type="ECO:0000256" key="3">
    <source>
        <dbReference type="ARBA" id="ARBA00022729"/>
    </source>
</evidence>
<comment type="caution">
    <text evidence="8">The sequence shown here is derived from an EMBL/GenBank/DDBJ whole genome shotgun (WGS) entry which is preliminary data.</text>
</comment>
<comment type="function">
    <text evidence="4">Alkaline phosphatase with broad substrate specificity.</text>
</comment>
<evidence type="ECO:0000256" key="7">
    <source>
        <dbReference type="SAM" id="SignalP"/>
    </source>
</evidence>
<evidence type="ECO:0000313" key="9">
    <source>
        <dbReference type="Proteomes" id="UP000634139"/>
    </source>
</evidence>
<evidence type="ECO:0000256" key="4">
    <source>
        <dbReference type="PIRNR" id="PIRNR031924"/>
    </source>
</evidence>
<dbReference type="PIRSF" id="PIRSF031924">
    <property type="entry name" value="Pi-irrepressible_AP"/>
    <property type="match status" value="1"/>
</dbReference>
<dbReference type="GO" id="GO:0046872">
    <property type="term" value="F:metal ion binding"/>
    <property type="evidence" value="ECO:0007669"/>
    <property type="project" value="UniProtKB-KW"/>
</dbReference>
<dbReference type="Pfam" id="PF01663">
    <property type="entry name" value="Phosphodiest"/>
    <property type="match status" value="1"/>
</dbReference>
<keyword evidence="2 4" id="KW-0479">Metal-binding</keyword>
<dbReference type="Proteomes" id="UP000634139">
    <property type="component" value="Unassembled WGS sequence"/>
</dbReference>
<accession>A0A918VLS9</accession>
<dbReference type="EMBL" id="BMZD01000010">
    <property type="protein sequence ID" value="GHA06381.1"/>
    <property type="molecule type" value="Genomic_DNA"/>
</dbReference>